<dbReference type="EMBL" id="LAZR01039931">
    <property type="protein sequence ID" value="KKL15777.1"/>
    <property type="molecule type" value="Genomic_DNA"/>
</dbReference>
<proteinExistence type="predicted"/>
<reference evidence="1" key="1">
    <citation type="journal article" date="2015" name="Nature">
        <title>Complex archaea that bridge the gap between prokaryotes and eukaryotes.</title>
        <authorList>
            <person name="Spang A."/>
            <person name="Saw J.H."/>
            <person name="Jorgensen S.L."/>
            <person name="Zaremba-Niedzwiedzka K."/>
            <person name="Martijn J."/>
            <person name="Lind A.E."/>
            <person name="van Eijk R."/>
            <person name="Schleper C."/>
            <person name="Guy L."/>
            <person name="Ettema T.J."/>
        </authorList>
    </citation>
    <scope>NUCLEOTIDE SEQUENCE</scope>
</reference>
<gene>
    <name evidence="1" type="ORF">LCGC14_2502190</name>
</gene>
<dbReference type="AlphaFoldDB" id="A0A0F9BPK6"/>
<organism evidence="1">
    <name type="scientific">marine sediment metagenome</name>
    <dbReference type="NCBI Taxonomy" id="412755"/>
    <lineage>
        <taxon>unclassified sequences</taxon>
        <taxon>metagenomes</taxon>
        <taxon>ecological metagenomes</taxon>
    </lineage>
</organism>
<name>A0A0F9BPK6_9ZZZZ</name>
<accession>A0A0F9BPK6</accession>
<evidence type="ECO:0008006" key="2">
    <source>
        <dbReference type="Google" id="ProtNLM"/>
    </source>
</evidence>
<comment type="caution">
    <text evidence="1">The sequence shown here is derived from an EMBL/GenBank/DDBJ whole genome shotgun (WGS) entry which is preliminary data.</text>
</comment>
<feature type="non-terminal residue" evidence="1">
    <location>
        <position position="129"/>
    </location>
</feature>
<protein>
    <recommendedName>
        <fullName evidence="2">Retention module-containing protein</fullName>
    </recommendedName>
</protein>
<sequence length="129" mass="13317">MDANQLLIIDIQGSAGIVLEDGSIKALSLGDTITVGDIVITAANSSLLIDVKGISLAIPANQRVQITPDLVAETTRDSSETTIFDDSIDDAIASLNQPNSADEASSSPLNEDVSDFLSALESGGDLLDT</sequence>
<evidence type="ECO:0000313" key="1">
    <source>
        <dbReference type="EMBL" id="KKL15777.1"/>
    </source>
</evidence>